<evidence type="ECO:0000313" key="4">
    <source>
        <dbReference type="Proteomes" id="UP000635606"/>
    </source>
</evidence>
<dbReference type="EMBL" id="BOPH01000122">
    <property type="protein sequence ID" value="GIJ73691.1"/>
    <property type="molecule type" value="Genomic_DNA"/>
</dbReference>
<dbReference type="InterPro" id="IPR008984">
    <property type="entry name" value="SMAD_FHA_dom_sf"/>
</dbReference>
<dbReference type="CDD" id="cd00060">
    <property type="entry name" value="FHA"/>
    <property type="match status" value="1"/>
</dbReference>
<dbReference type="PROSITE" id="PS50006">
    <property type="entry name" value="FHA_DOMAIN"/>
    <property type="match status" value="1"/>
</dbReference>
<keyword evidence="1" id="KW-0597">Phosphoprotein</keyword>
<protein>
    <recommendedName>
        <fullName evidence="2">FHA domain-containing protein</fullName>
    </recommendedName>
</protein>
<evidence type="ECO:0000259" key="2">
    <source>
        <dbReference type="PROSITE" id="PS50006"/>
    </source>
</evidence>
<gene>
    <name evidence="3" type="ORF">Voc01_086080</name>
</gene>
<evidence type="ECO:0000256" key="1">
    <source>
        <dbReference type="ARBA" id="ARBA00022553"/>
    </source>
</evidence>
<dbReference type="SUPFAM" id="SSF49879">
    <property type="entry name" value="SMAD/FHA domain"/>
    <property type="match status" value="1"/>
</dbReference>
<name>A0A8J4EGF9_9ACTN</name>
<dbReference type="Pfam" id="PF00498">
    <property type="entry name" value="FHA"/>
    <property type="match status" value="1"/>
</dbReference>
<reference evidence="3" key="1">
    <citation type="submission" date="2021-01" db="EMBL/GenBank/DDBJ databases">
        <title>Whole genome shotgun sequence of Virgisporangium ochraceum NBRC 16418.</title>
        <authorList>
            <person name="Komaki H."/>
            <person name="Tamura T."/>
        </authorList>
    </citation>
    <scope>NUCLEOTIDE SEQUENCE</scope>
    <source>
        <strain evidence="3">NBRC 16418</strain>
    </source>
</reference>
<accession>A0A8J4EGF9</accession>
<dbReference type="SMART" id="SM00240">
    <property type="entry name" value="FHA"/>
    <property type="match status" value="1"/>
</dbReference>
<dbReference type="PANTHER" id="PTHR23308">
    <property type="entry name" value="NUCLEAR INHIBITOR OF PROTEIN PHOSPHATASE-1"/>
    <property type="match status" value="1"/>
</dbReference>
<feature type="domain" description="FHA" evidence="2">
    <location>
        <begin position="59"/>
        <end position="113"/>
    </location>
</feature>
<evidence type="ECO:0000313" key="3">
    <source>
        <dbReference type="EMBL" id="GIJ73691.1"/>
    </source>
</evidence>
<dbReference type="Proteomes" id="UP000635606">
    <property type="component" value="Unassembled WGS sequence"/>
</dbReference>
<keyword evidence="4" id="KW-1185">Reference proteome</keyword>
<proteinExistence type="predicted"/>
<dbReference type="InterPro" id="IPR000253">
    <property type="entry name" value="FHA_dom"/>
</dbReference>
<dbReference type="InterPro" id="IPR050923">
    <property type="entry name" value="Cell_Proc_Reg/RNA_Proc"/>
</dbReference>
<dbReference type="Gene3D" id="2.60.200.20">
    <property type="match status" value="1"/>
</dbReference>
<comment type="caution">
    <text evidence="3">The sequence shown here is derived from an EMBL/GenBank/DDBJ whole genome shotgun (WGS) entry which is preliminary data.</text>
</comment>
<sequence length="144" mass="15169">MPEPRPAPPAEEGPATGVTVSADRTYYEIVRAAGGPDAGALVFPDFCPERQFPLRGSQVLVGRRSRSRGIHPDIDLTGPPEDPGISHAHALFLPQADGWAVVDLGSANGTYVNDPAKPIPVRAPIAVKPGDRIFAGAWTVITVT</sequence>
<organism evidence="3 4">
    <name type="scientific">Virgisporangium ochraceum</name>
    <dbReference type="NCBI Taxonomy" id="65505"/>
    <lineage>
        <taxon>Bacteria</taxon>
        <taxon>Bacillati</taxon>
        <taxon>Actinomycetota</taxon>
        <taxon>Actinomycetes</taxon>
        <taxon>Micromonosporales</taxon>
        <taxon>Micromonosporaceae</taxon>
        <taxon>Virgisporangium</taxon>
    </lineage>
</organism>
<dbReference type="AlphaFoldDB" id="A0A8J4EGF9"/>